<dbReference type="Proteomes" id="UP000467841">
    <property type="component" value="Unassembled WGS sequence"/>
</dbReference>
<sequence>MSASGKSHRGRGGKSGGVQSSSGRNSSQSSNPSTPTSTRRPLSLFSSTATRSTATRAPPQNPSVEDVNVDPQPPPQNQPPQEPPTTMTLEDLLRTPGRENYLPVLDPFPSEKTTWFDRDEGKLVRKISKLLKSKFDGAYYCWTKTPQHIKDRYFIAFAVNSNMKLLSYVL</sequence>
<proteinExistence type="predicted"/>
<evidence type="ECO:0000313" key="2">
    <source>
        <dbReference type="EMBL" id="CAA7047195.1"/>
    </source>
</evidence>
<reference evidence="2" key="1">
    <citation type="submission" date="2020-01" db="EMBL/GenBank/DDBJ databases">
        <authorList>
            <person name="Mishra B."/>
        </authorList>
    </citation>
    <scope>NUCLEOTIDE SEQUENCE [LARGE SCALE GENOMIC DNA]</scope>
</reference>
<dbReference type="OrthoDB" id="10550401at2759"/>
<feature type="compositionally biased region" description="Basic residues" evidence="1">
    <location>
        <begin position="1"/>
        <end position="12"/>
    </location>
</feature>
<feature type="region of interest" description="Disordered" evidence="1">
    <location>
        <begin position="1"/>
        <end position="88"/>
    </location>
</feature>
<evidence type="ECO:0000256" key="1">
    <source>
        <dbReference type="SAM" id="MobiDB-lite"/>
    </source>
</evidence>
<comment type="caution">
    <text evidence="2">The sequence shown here is derived from an EMBL/GenBank/DDBJ whole genome shotgun (WGS) entry which is preliminary data.</text>
</comment>
<dbReference type="AlphaFoldDB" id="A0A6D2KHJ9"/>
<keyword evidence="3" id="KW-1185">Reference proteome</keyword>
<accession>A0A6D2KHJ9</accession>
<feature type="compositionally biased region" description="Pro residues" evidence="1">
    <location>
        <begin position="71"/>
        <end position="83"/>
    </location>
</feature>
<feature type="compositionally biased region" description="Low complexity" evidence="1">
    <location>
        <begin position="17"/>
        <end position="57"/>
    </location>
</feature>
<gene>
    <name evidence="2" type="ORF">MERR_LOCUS34430</name>
</gene>
<name>A0A6D2KHJ9_9BRAS</name>
<evidence type="ECO:0000313" key="3">
    <source>
        <dbReference type="Proteomes" id="UP000467841"/>
    </source>
</evidence>
<protein>
    <submittedName>
        <fullName evidence="2">Uncharacterized protein</fullName>
    </submittedName>
</protein>
<dbReference type="EMBL" id="CACVBM020001366">
    <property type="protein sequence ID" value="CAA7047195.1"/>
    <property type="molecule type" value="Genomic_DNA"/>
</dbReference>
<organism evidence="2 3">
    <name type="scientific">Microthlaspi erraticum</name>
    <dbReference type="NCBI Taxonomy" id="1685480"/>
    <lineage>
        <taxon>Eukaryota</taxon>
        <taxon>Viridiplantae</taxon>
        <taxon>Streptophyta</taxon>
        <taxon>Embryophyta</taxon>
        <taxon>Tracheophyta</taxon>
        <taxon>Spermatophyta</taxon>
        <taxon>Magnoliopsida</taxon>
        <taxon>eudicotyledons</taxon>
        <taxon>Gunneridae</taxon>
        <taxon>Pentapetalae</taxon>
        <taxon>rosids</taxon>
        <taxon>malvids</taxon>
        <taxon>Brassicales</taxon>
        <taxon>Brassicaceae</taxon>
        <taxon>Coluteocarpeae</taxon>
        <taxon>Microthlaspi</taxon>
    </lineage>
</organism>